<proteinExistence type="predicted"/>
<dbReference type="eggNOG" id="COG3631">
    <property type="taxonomic scope" value="Bacteria"/>
</dbReference>
<evidence type="ECO:0000313" key="3">
    <source>
        <dbReference type="Proteomes" id="UP000001880"/>
    </source>
</evidence>
<dbReference type="EMBL" id="CP001804">
    <property type="protein sequence ID" value="ACY14184.1"/>
    <property type="molecule type" value="Genomic_DNA"/>
</dbReference>
<dbReference type="STRING" id="502025.Hoch_1634"/>
<organism evidence="2 3">
    <name type="scientific">Haliangium ochraceum (strain DSM 14365 / JCM 11303 / SMP-2)</name>
    <dbReference type="NCBI Taxonomy" id="502025"/>
    <lineage>
        <taxon>Bacteria</taxon>
        <taxon>Pseudomonadati</taxon>
        <taxon>Myxococcota</taxon>
        <taxon>Polyangia</taxon>
        <taxon>Haliangiales</taxon>
        <taxon>Kofleriaceae</taxon>
        <taxon>Haliangium</taxon>
    </lineage>
</organism>
<sequence>MDTKDIVTSYFRAVESHDFDQVARWLHPEMVLIEHPNRVSPKGNRYEQDGMRAASERGAALLAKESYDIRSMIIEGERAAVLSEWSGTLAIDAGPMPAGHVLRAQICSIFELRDGKIWRQEQYDCFMP</sequence>
<keyword evidence="3" id="KW-1185">Reference proteome</keyword>
<dbReference type="OrthoDB" id="3475938at2"/>
<accession>D0LWT7</accession>
<gene>
    <name evidence="2" type="ordered locus">Hoch_1634</name>
</gene>
<dbReference type="KEGG" id="hoh:Hoch_1634"/>
<dbReference type="HOGENOM" id="CLU_155698_0_0_7"/>
<dbReference type="RefSeq" id="WP_012826792.1">
    <property type="nucleotide sequence ID" value="NC_013440.1"/>
</dbReference>
<dbReference type="Proteomes" id="UP000001880">
    <property type="component" value="Chromosome"/>
</dbReference>
<dbReference type="Gene3D" id="3.10.450.50">
    <property type="match status" value="1"/>
</dbReference>
<evidence type="ECO:0000313" key="2">
    <source>
        <dbReference type="EMBL" id="ACY14184.1"/>
    </source>
</evidence>
<feature type="domain" description="SnoaL-like" evidence="1">
    <location>
        <begin position="7"/>
        <end position="119"/>
    </location>
</feature>
<dbReference type="SUPFAM" id="SSF54427">
    <property type="entry name" value="NTF2-like"/>
    <property type="match status" value="1"/>
</dbReference>
<dbReference type="InterPro" id="IPR032710">
    <property type="entry name" value="NTF2-like_dom_sf"/>
</dbReference>
<reference evidence="2 3" key="1">
    <citation type="journal article" date="2010" name="Stand. Genomic Sci.">
        <title>Complete genome sequence of Haliangium ochraceum type strain (SMP-2).</title>
        <authorList>
            <consortium name="US DOE Joint Genome Institute (JGI-PGF)"/>
            <person name="Ivanova N."/>
            <person name="Daum C."/>
            <person name="Lang E."/>
            <person name="Abt B."/>
            <person name="Kopitz M."/>
            <person name="Saunders E."/>
            <person name="Lapidus A."/>
            <person name="Lucas S."/>
            <person name="Glavina Del Rio T."/>
            <person name="Nolan M."/>
            <person name="Tice H."/>
            <person name="Copeland A."/>
            <person name="Cheng J.F."/>
            <person name="Chen F."/>
            <person name="Bruce D."/>
            <person name="Goodwin L."/>
            <person name="Pitluck S."/>
            <person name="Mavromatis K."/>
            <person name="Pati A."/>
            <person name="Mikhailova N."/>
            <person name="Chen A."/>
            <person name="Palaniappan K."/>
            <person name="Land M."/>
            <person name="Hauser L."/>
            <person name="Chang Y.J."/>
            <person name="Jeffries C.D."/>
            <person name="Detter J.C."/>
            <person name="Brettin T."/>
            <person name="Rohde M."/>
            <person name="Goker M."/>
            <person name="Bristow J."/>
            <person name="Markowitz V."/>
            <person name="Eisen J.A."/>
            <person name="Hugenholtz P."/>
            <person name="Kyrpides N.C."/>
            <person name="Klenk H.P."/>
        </authorList>
    </citation>
    <scope>NUCLEOTIDE SEQUENCE [LARGE SCALE GENOMIC DNA]</scope>
    <source>
        <strain evidence="3">DSM 14365 / CIP 107738 / JCM 11303 / AJ 13395 / SMP-2</strain>
    </source>
</reference>
<dbReference type="AlphaFoldDB" id="D0LWT7"/>
<name>D0LWT7_HALO1</name>
<protein>
    <recommendedName>
        <fullName evidence="1">SnoaL-like domain-containing protein</fullName>
    </recommendedName>
</protein>
<dbReference type="InterPro" id="IPR037401">
    <property type="entry name" value="SnoaL-like"/>
</dbReference>
<evidence type="ECO:0000259" key="1">
    <source>
        <dbReference type="Pfam" id="PF12680"/>
    </source>
</evidence>
<dbReference type="Pfam" id="PF12680">
    <property type="entry name" value="SnoaL_2"/>
    <property type="match status" value="1"/>
</dbReference>